<comment type="similarity">
    <text evidence="1">Belongs to the bacterial phospholipase C family.</text>
</comment>
<dbReference type="InterPro" id="IPR006311">
    <property type="entry name" value="TAT_signal"/>
</dbReference>
<dbReference type="GO" id="GO:0016042">
    <property type="term" value="P:lipid catabolic process"/>
    <property type="evidence" value="ECO:0007669"/>
    <property type="project" value="InterPro"/>
</dbReference>
<evidence type="ECO:0000256" key="3">
    <source>
        <dbReference type="ARBA" id="ARBA00022801"/>
    </source>
</evidence>
<organism evidence="6 7">
    <name type="scientific">Albidiferax ferrireducens (strain ATCC BAA-621 / DSM 15236 / T118)</name>
    <name type="common">Rhodoferax ferrireducens</name>
    <dbReference type="NCBI Taxonomy" id="338969"/>
    <lineage>
        <taxon>Bacteria</taxon>
        <taxon>Pseudomonadati</taxon>
        <taxon>Pseudomonadota</taxon>
        <taxon>Betaproteobacteria</taxon>
        <taxon>Burkholderiales</taxon>
        <taxon>Comamonadaceae</taxon>
        <taxon>Rhodoferax</taxon>
    </lineage>
</organism>
<dbReference type="Pfam" id="PF05506">
    <property type="entry name" value="PLipase_C_C"/>
    <property type="match status" value="2"/>
</dbReference>
<dbReference type="STRING" id="338969.Rfer_3735"/>
<keyword evidence="3 6" id="KW-0378">Hydrolase</keyword>
<keyword evidence="7" id="KW-1185">Reference proteome</keyword>
<dbReference type="RefSeq" id="WP_011465998.1">
    <property type="nucleotide sequence ID" value="NC_007908.1"/>
</dbReference>
<dbReference type="PANTHER" id="PTHR31956">
    <property type="entry name" value="NON-SPECIFIC PHOSPHOLIPASE C4-RELATED"/>
    <property type="match status" value="1"/>
</dbReference>
<dbReference type="InterPro" id="IPR017767">
    <property type="entry name" value="PC-PLC"/>
</dbReference>
<name>Q21S18_ALBFT</name>
<dbReference type="KEGG" id="rfr:Rfer_3735"/>
<dbReference type="eggNOG" id="COG3511">
    <property type="taxonomic scope" value="Bacteria"/>
</dbReference>
<dbReference type="HOGENOM" id="CLU_008770_1_0_4"/>
<protein>
    <recommendedName>
        <fullName evidence="2">phospholipase C</fullName>
        <ecNumber evidence="2">3.1.4.3</ecNumber>
    </recommendedName>
</protein>
<accession>Q21S18</accession>
<dbReference type="InterPro" id="IPR008475">
    <property type="entry name" value="PLipase_C_C"/>
</dbReference>
<dbReference type="EMBL" id="CP000267">
    <property type="protein sequence ID" value="ABD71435.1"/>
    <property type="molecule type" value="Genomic_DNA"/>
</dbReference>
<dbReference type="Pfam" id="PF04185">
    <property type="entry name" value="Phosphoesterase"/>
    <property type="match status" value="1"/>
</dbReference>
<dbReference type="Proteomes" id="UP000008332">
    <property type="component" value="Chromosome"/>
</dbReference>
<feature type="signal peptide" evidence="4">
    <location>
        <begin position="1"/>
        <end position="34"/>
    </location>
</feature>
<sequence length="727" mass="80151">MSIDRRNFLRMSANTGAAAAALAALPLSIRNALAVEPAVETGTIKDLKHIVILMQENRGFDHYFGTMKGVRGFGDRFPIPLQSGKPVWYQFNGKADGTPDPTAPSDGTEIAPFHLDPKKFNAMLAPSTPHSFSDSQAAWNQGKFGYWPKYKNDNSMGYYKREDIPFQFALAEAFTICDAYHCSITTGTDPNRITFFSGSNFNPVLAAQGINCTDTDSEPNNVRCWIGNPAVDKWPVPGYTYKDTAFKWPTLPDLLEQAGISWRIYQDPNDNWTGAMHGCLAFESFRTAQPGSSIYKNGMSLWTLEDLANDVKNGTLPQVCWVLPPQVFSEHPGGPSSPLKGSNFTEQVLNALTANTSVWSKTAFFLTFDENDGLFDHVPPPAPPSYNADGTLAGKATLKLDGEYFSDPAGKYRKVEDTISGSVRPFGLSARVPMYVVSPWSKGGWVASEVFDHTSLGMFLEKRFDITVPAISPWHRAVCGDLTSAFDFVQAKDAAWPTLPDTSNYAVVDAQQRSMLPYFIPKTHEPLFQEKGVRYSRRLPYELHVNATVKAGISVELNFANMGKQGAVYHVYDKMHLDRIPRRYTVEAGKTLADSWDVSADLGKHDLWVYGPNGFVRVFKDDAPTAASPECRVCYDVANGDVYVKLSNTGAQASTLTIQDNAYGSGGPLVVKVEPGKVVEQYWTLRKSGNWYDFSVTADTSKGYLRRFAGRVETGQHGLSDPAMGTA</sequence>
<feature type="chain" id="PRO_5004200843" description="phospholipase C" evidence="4">
    <location>
        <begin position="35"/>
        <end position="727"/>
    </location>
</feature>
<gene>
    <name evidence="6" type="ordered locus">Rfer_3735</name>
</gene>
<evidence type="ECO:0000313" key="6">
    <source>
        <dbReference type="EMBL" id="ABD71435.1"/>
    </source>
</evidence>
<feature type="domain" description="Bacterial phospholipase C C-terminal" evidence="5">
    <location>
        <begin position="629"/>
        <end position="711"/>
    </location>
</feature>
<dbReference type="InterPro" id="IPR017850">
    <property type="entry name" value="Alkaline_phosphatase_core_sf"/>
</dbReference>
<dbReference type="Gene3D" id="3.40.720.10">
    <property type="entry name" value="Alkaline Phosphatase, subunit A"/>
    <property type="match status" value="2"/>
</dbReference>
<evidence type="ECO:0000256" key="4">
    <source>
        <dbReference type="SAM" id="SignalP"/>
    </source>
</evidence>
<dbReference type="PROSITE" id="PS51318">
    <property type="entry name" value="TAT"/>
    <property type="match status" value="1"/>
</dbReference>
<reference evidence="7" key="1">
    <citation type="submission" date="2006-02" db="EMBL/GenBank/DDBJ databases">
        <title>Complete sequence of chromosome of Rhodoferax ferrireducens DSM 15236.</title>
        <authorList>
            <person name="Copeland A."/>
            <person name="Lucas S."/>
            <person name="Lapidus A."/>
            <person name="Barry K."/>
            <person name="Detter J.C."/>
            <person name="Glavina del Rio T."/>
            <person name="Hammon N."/>
            <person name="Israni S."/>
            <person name="Pitluck S."/>
            <person name="Brettin T."/>
            <person name="Bruce D."/>
            <person name="Han C."/>
            <person name="Tapia R."/>
            <person name="Gilna P."/>
            <person name="Kiss H."/>
            <person name="Schmutz J."/>
            <person name="Larimer F."/>
            <person name="Land M."/>
            <person name="Kyrpides N."/>
            <person name="Ivanova N."/>
            <person name="Richardson P."/>
        </authorList>
    </citation>
    <scope>NUCLEOTIDE SEQUENCE [LARGE SCALE GENOMIC DNA]</scope>
    <source>
        <strain evidence="7">ATCC BAA-621 / DSM 15236 / T118</strain>
    </source>
</reference>
<dbReference type="NCBIfam" id="TIGR03396">
    <property type="entry name" value="PC_PLC"/>
    <property type="match status" value="1"/>
</dbReference>
<dbReference type="GO" id="GO:0034480">
    <property type="term" value="F:phosphatidylcholine phospholipase C activity"/>
    <property type="evidence" value="ECO:0007669"/>
    <property type="project" value="UniProtKB-EC"/>
</dbReference>
<dbReference type="AlphaFoldDB" id="Q21S18"/>
<feature type="domain" description="Bacterial phospholipase C C-terminal" evidence="5">
    <location>
        <begin position="536"/>
        <end position="620"/>
    </location>
</feature>
<evidence type="ECO:0000256" key="2">
    <source>
        <dbReference type="ARBA" id="ARBA00012018"/>
    </source>
</evidence>
<dbReference type="PANTHER" id="PTHR31956:SF36">
    <property type="entry name" value="NON-HEMOLYTIC PHOSPHOLIPASE C"/>
    <property type="match status" value="1"/>
</dbReference>
<evidence type="ECO:0000256" key="1">
    <source>
        <dbReference type="ARBA" id="ARBA00009717"/>
    </source>
</evidence>
<dbReference type="EC" id="3.1.4.3" evidence="2"/>
<evidence type="ECO:0000313" key="7">
    <source>
        <dbReference type="Proteomes" id="UP000008332"/>
    </source>
</evidence>
<evidence type="ECO:0000259" key="5">
    <source>
        <dbReference type="Pfam" id="PF05506"/>
    </source>
</evidence>
<keyword evidence="4" id="KW-0732">Signal</keyword>
<proteinExistence type="inferred from homology"/>
<dbReference type="OrthoDB" id="980947at2"/>
<dbReference type="InterPro" id="IPR007312">
    <property type="entry name" value="Phosphoesterase"/>
</dbReference>